<feature type="disulfide bond" evidence="4">
    <location>
        <begin position="18"/>
        <end position="35"/>
    </location>
</feature>
<dbReference type="AlphaFoldDB" id="A0A2B4REP4"/>
<dbReference type="PROSITE" id="PS00022">
    <property type="entry name" value="EGF_1"/>
    <property type="match status" value="1"/>
</dbReference>
<dbReference type="PROSITE" id="PS51406">
    <property type="entry name" value="FIBRINOGEN_C_2"/>
    <property type="match status" value="1"/>
</dbReference>
<proteinExistence type="predicted"/>
<evidence type="ECO:0000313" key="8">
    <source>
        <dbReference type="Proteomes" id="UP000225706"/>
    </source>
</evidence>
<comment type="caution">
    <text evidence="7">The sequence shown here is derived from an EMBL/GenBank/DDBJ whole genome shotgun (WGS) entry which is preliminary data.</text>
</comment>
<keyword evidence="4" id="KW-1015">Disulfide bond</keyword>
<dbReference type="CDD" id="cd00054">
    <property type="entry name" value="EGF_CA"/>
    <property type="match status" value="1"/>
</dbReference>
<dbReference type="SUPFAM" id="SSF57196">
    <property type="entry name" value="EGF/Laminin"/>
    <property type="match status" value="1"/>
</dbReference>
<feature type="disulfide bond" evidence="4">
    <location>
        <begin position="37"/>
        <end position="46"/>
    </location>
</feature>
<dbReference type="GO" id="GO:0005581">
    <property type="term" value="C:collagen trimer"/>
    <property type="evidence" value="ECO:0007669"/>
    <property type="project" value="UniProtKB-KW"/>
</dbReference>
<dbReference type="GO" id="GO:0005576">
    <property type="term" value="C:extracellular region"/>
    <property type="evidence" value="ECO:0007669"/>
    <property type="project" value="UniProtKB-SubCell"/>
</dbReference>
<evidence type="ECO:0000256" key="1">
    <source>
        <dbReference type="ARBA" id="ARBA00004613"/>
    </source>
</evidence>
<dbReference type="PROSITE" id="PS01186">
    <property type="entry name" value="EGF_2"/>
    <property type="match status" value="1"/>
</dbReference>
<keyword evidence="8" id="KW-1185">Reference proteome</keyword>
<keyword evidence="2" id="KW-0964">Secreted</keyword>
<evidence type="ECO:0000256" key="4">
    <source>
        <dbReference type="PROSITE-ProRule" id="PRU00076"/>
    </source>
</evidence>
<dbReference type="Pfam" id="PF00008">
    <property type="entry name" value="EGF"/>
    <property type="match status" value="1"/>
</dbReference>
<comment type="caution">
    <text evidence="4">Lacks conserved residue(s) required for the propagation of feature annotation.</text>
</comment>
<evidence type="ECO:0000259" key="6">
    <source>
        <dbReference type="PROSITE" id="PS51406"/>
    </source>
</evidence>
<accession>A0A2B4REP4</accession>
<gene>
    <name evidence="7" type="primary">Cntnap2</name>
    <name evidence="7" type="ORF">AWC38_SpisGene18858</name>
</gene>
<dbReference type="InterPro" id="IPR036056">
    <property type="entry name" value="Fibrinogen-like_C"/>
</dbReference>
<comment type="subcellular location">
    <subcellularLocation>
        <location evidence="1">Secreted</location>
    </subcellularLocation>
</comment>
<dbReference type="OrthoDB" id="5965712at2759"/>
<dbReference type="SUPFAM" id="SSF56496">
    <property type="entry name" value="Fibrinogen C-terminal domain-like"/>
    <property type="match status" value="1"/>
</dbReference>
<dbReference type="Gene3D" id="2.10.25.10">
    <property type="entry name" value="Laminin"/>
    <property type="match status" value="1"/>
</dbReference>
<feature type="domain" description="EGF-like" evidence="5">
    <location>
        <begin position="9"/>
        <end position="47"/>
    </location>
</feature>
<keyword evidence="3" id="KW-0176">Collagen</keyword>
<feature type="domain" description="Fibrinogen C-terminal" evidence="6">
    <location>
        <begin position="37"/>
        <end position="101"/>
    </location>
</feature>
<sequence length="239" mass="26845">MLYNLVRGPQSPRESSPCKNDAVCVSEYLLNSYHCDCRPGFCGTHCEQGENRTHNAIKYCNPKAKSGYYVIDPDGEGGVKPIQVYCDMTEKEGLGVTVVSHDSENKTLVDVFDGYGSYSRDVTYYDTSLLLLASLTTSSAHFEQFIEYVCYHSALLFNGDMRGWWVSRNEENMTYWGAADSVPFKFACGLSNNTCADASYGCNFDKNDWEWRNDSGLFTEKSKLPVTQLRFGDTGVIKD</sequence>
<dbReference type="InterPro" id="IPR000885">
    <property type="entry name" value="Fib_collagen_C"/>
</dbReference>
<dbReference type="NCBIfam" id="NF040941">
    <property type="entry name" value="GGGWT_bact"/>
    <property type="match status" value="1"/>
</dbReference>
<dbReference type="PROSITE" id="PS50026">
    <property type="entry name" value="EGF_3"/>
    <property type="match status" value="1"/>
</dbReference>
<organism evidence="7 8">
    <name type="scientific">Stylophora pistillata</name>
    <name type="common">Smooth cauliflower coral</name>
    <dbReference type="NCBI Taxonomy" id="50429"/>
    <lineage>
        <taxon>Eukaryota</taxon>
        <taxon>Metazoa</taxon>
        <taxon>Cnidaria</taxon>
        <taxon>Anthozoa</taxon>
        <taxon>Hexacorallia</taxon>
        <taxon>Scleractinia</taxon>
        <taxon>Astrocoeniina</taxon>
        <taxon>Pocilloporidae</taxon>
        <taxon>Stylophora</taxon>
    </lineage>
</organism>
<evidence type="ECO:0000313" key="7">
    <source>
        <dbReference type="EMBL" id="PFX16844.1"/>
    </source>
</evidence>
<protein>
    <submittedName>
        <fullName evidence="7">Contactin-associated protein-like 2</fullName>
    </submittedName>
</protein>
<dbReference type="EMBL" id="LSMT01000514">
    <property type="protein sequence ID" value="PFX16844.1"/>
    <property type="molecule type" value="Genomic_DNA"/>
</dbReference>
<name>A0A2B4REP4_STYPI</name>
<dbReference type="Gene3D" id="2.60.120.1000">
    <property type="match status" value="1"/>
</dbReference>
<dbReference type="InterPro" id="IPR000742">
    <property type="entry name" value="EGF"/>
</dbReference>
<dbReference type="GO" id="GO:0005201">
    <property type="term" value="F:extracellular matrix structural constituent"/>
    <property type="evidence" value="ECO:0007669"/>
    <property type="project" value="InterPro"/>
</dbReference>
<reference evidence="8" key="1">
    <citation type="journal article" date="2017" name="bioRxiv">
        <title>Comparative analysis of the genomes of Stylophora pistillata and Acropora digitifera provides evidence for extensive differences between species of corals.</title>
        <authorList>
            <person name="Voolstra C.R."/>
            <person name="Li Y."/>
            <person name="Liew Y.J."/>
            <person name="Baumgarten S."/>
            <person name="Zoccola D."/>
            <person name="Flot J.-F."/>
            <person name="Tambutte S."/>
            <person name="Allemand D."/>
            <person name="Aranda M."/>
        </authorList>
    </citation>
    <scope>NUCLEOTIDE SEQUENCE [LARGE SCALE GENOMIC DNA]</scope>
</reference>
<dbReference type="Pfam" id="PF01410">
    <property type="entry name" value="COLFI"/>
    <property type="match status" value="1"/>
</dbReference>
<keyword evidence="4" id="KW-0245">EGF-like domain</keyword>
<evidence type="ECO:0000259" key="5">
    <source>
        <dbReference type="PROSITE" id="PS50026"/>
    </source>
</evidence>
<evidence type="ECO:0000256" key="2">
    <source>
        <dbReference type="ARBA" id="ARBA00022525"/>
    </source>
</evidence>
<dbReference type="Proteomes" id="UP000225706">
    <property type="component" value="Unassembled WGS sequence"/>
</dbReference>
<dbReference type="InterPro" id="IPR002181">
    <property type="entry name" value="Fibrinogen_a/b/g_C_dom"/>
</dbReference>
<evidence type="ECO:0000256" key="3">
    <source>
        <dbReference type="ARBA" id="ARBA00023119"/>
    </source>
</evidence>